<accession>A0AAV9Q581</accession>
<name>A0AAV9Q581_9PEZI</name>
<comment type="caution">
    <text evidence="1">The sequence shown here is derived from an EMBL/GenBank/DDBJ whole genome shotgun (WGS) entry which is preliminary data.</text>
</comment>
<keyword evidence="2" id="KW-1185">Reference proteome</keyword>
<dbReference type="EMBL" id="JAXLQG010000010">
    <property type="protein sequence ID" value="KAK5535339.1"/>
    <property type="molecule type" value="Genomic_DNA"/>
</dbReference>
<evidence type="ECO:0000313" key="1">
    <source>
        <dbReference type="EMBL" id="KAK5535339.1"/>
    </source>
</evidence>
<reference evidence="1 2" key="1">
    <citation type="submission" date="2023-06" db="EMBL/GenBank/DDBJ databases">
        <title>Black Yeasts Isolated from many extreme environments.</title>
        <authorList>
            <person name="Coleine C."/>
            <person name="Stajich J.E."/>
            <person name="Selbmann L."/>
        </authorList>
    </citation>
    <scope>NUCLEOTIDE SEQUENCE [LARGE SCALE GENOMIC DNA]</scope>
    <source>
        <strain evidence="1 2">CCFEE 5887</strain>
    </source>
</reference>
<evidence type="ECO:0000313" key="2">
    <source>
        <dbReference type="Proteomes" id="UP001345827"/>
    </source>
</evidence>
<proteinExistence type="predicted"/>
<gene>
    <name evidence="1" type="ORF">LTR25_006347</name>
</gene>
<dbReference type="AlphaFoldDB" id="A0AAV9Q581"/>
<dbReference type="Proteomes" id="UP001345827">
    <property type="component" value="Unassembled WGS sequence"/>
</dbReference>
<protein>
    <submittedName>
        <fullName evidence="1">Uncharacterized protein</fullName>
    </submittedName>
</protein>
<sequence>MEDYDPIRGQQFQFHKDVLKNKILEEHASKSLAILAQGFGDPNIGWEVADLMRRINLNKSYPGTPSQPKLTGVSLL</sequence>
<organism evidence="1 2">
    <name type="scientific">Vermiconidia calcicola</name>
    <dbReference type="NCBI Taxonomy" id="1690605"/>
    <lineage>
        <taxon>Eukaryota</taxon>
        <taxon>Fungi</taxon>
        <taxon>Dikarya</taxon>
        <taxon>Ascomycota</taxon>
        <taxon>Pezizomycotina</taxon>
        <taxon>Dothideomycetes</taxon>
        <taxon>Dothideomycetidae</taxon>
        <taxon>Mycosphaerellales</taxon>
        <taxon>Extremaceae</taxon>
        <taxon>Vermiconidia</taxon>
    </lineage>
</organism>